<feature type="compositionally biased region" description="Polar residues" evidence="1">
    <location>
        <begin position="29"/>
        <end position="41"/>
    </location>
</feature>
<reference evidence="2 3" key="1">
    <citation type="submission" date="2016-03" db="EMBL/GenBank/DDBJ databases">
        <authorList>
            <person name="Devillers H."/>
        </authorList>
    </citation>
    <scope>NUCLEOTIDE SEQUENCE [LARGE SCALE GENOMIC DNA]</scope>
    <source>
        <strain evidence="2">CBS 6772</strain>
    </source>
</reference>
<feature type="region of interest" description="Disordered" evidence="1">
    <location>
        <begin position="193"/>
        <end position="252"/>
    </location>
</feature>
<gene>
    <name evidence="2" type="ORF">LAFE_0G16028G</name>
</gene>
<feature type="compositionally biased region" description="Basic and acidic residues" evidence="1">
    <location>
        <begin position="362"/>
        <end position="373"/>
    </location>
</feature>
<dbReference type="OrthoDB" id="4096434at2759"/>
<protein>
    <submittedName>
        <fullName evidence="2">LAFE_0G16028g1_1</fullName>
    </submittedName>
</protein>
<keyword evidence="3" id="KW-1185">Reference proteome</keyword>
<evidence type="ECO:0000313" key="3">
    <source>
        <dbReference type="Proteomes" id="UP000190831"/>
    </source>
</evidence>
<feature type="region of interest" description="Disordered" evidence="1">
    <location>
        <begin position="354"/>
        <end position="398"/>
    </location>
</feature>
<dbReference type="Proteomes" id="UP000190831">
    <property type="component" value="Chromosome G"/>
</dbReference>
<feature type="compositionally biased region" description="Low complexity" evidence="1">
    <location>
        <begin position="238"/>
        <end position="252"/>
    </location>
</feature>
<dbReference type="EMBL" id="LT598486">
    <property type="protein sequence ID" value="SCW03688.1"/>
    <property type="molecule type" value="Genomic_DNA"/>
</dbReference>
<accession>A0A1G4MIN6</accession>
<evidence type="ECO:0000313" key="2">
    <source>
        <dbReference type="EMBL" id="SCW03688.1"/>
    </source>
</evidence>
<dbReference type="OMA" id="LYYPMAT"/>
<organism evidence="2 3">
    <name type="scientific">Lachancea fermentati</name>
    <name type="common">Zygosaccharomyces fermentati</name>
    <dbReference type="NCBI Taxonomy" id="4955"/>
    <lineage>
        <taxon>Eukaryota</taxon>
        <taxon>Fungi</taxon>
        <taxon>Dikarya</taxon>
        <taxon>Ascomycota</taxon>
        <taxon>Saccharomycotina</taxon>
        <taxon>Saccharomycetes</taxon>
        <taxon>Saccharomycetales</taxon>
        <taxon>Saccharomycetaceae</taxon>
        <taxon>Lachancea</taxon>
    </lineage>
</organism>
<evidence type="ECO:0000256" key="1">
    <source>
        <dbReference type="SAM" id="MobiDB-lite"/>
    </source>
</evidence>
<dbReference type="AlphaFoldDB" id="A0A1G4MIN6"/>
<feature type="compositionally biased region" description="Acidic residues" evidence="1">
    <location>
        <begin position="210"/>
        <end position="223"/>
    </location>
</feature>
<sequence length="398" mass="43895">MLYSSVEEYDLLDNRLIFVSEPEKENGPAQMQMQTQTQKLATAQRERQSELGEPTMLLQDADLDPVLSLYYPMATAGPAVETPGNSNSSVLSFSTTSSGPLFSQTSLYDMDFYAAGFAGRSASVDTDVGFGVLARDPLMSYTAGELSTSLDRGQSDSPLLSAGDVMDVGSLAGTATGTVVHVPEHVRATAQGIIDAGDTDADVDVHGDGDGDGEYDASEDISDSEPHPKVPRQRRFSSRTSSSSTLASAYGSSSKKVSDSRLSAQGLAEVLNLDSAEEALRRERFILDIFERELHYPLGYKTWVRDTSKEYRTQLLDQLHSRVVKTYPEYDKPVLETIIRRATYYMMQSRLRRERRAKAKLKRDQDKKNDSKRRSTTSRNSKLGLTRYGGSSGTTFMM</sequence>
<proteinExistence type="predicted"/>
<feature type="region of interest" description="Disordered" evidence="1">
    <location>
        <begin position="24"/>
        <end position="53"/>
    </location>
</feature>
<name>A0A1G4MIN6_LACFM</name>